<dbReference type="Pfam" id="PF01812">
    <property type="entry name" value="5-FTHF_cyc-lig"/>
    <property type="match status" value="1"/>
</dbReference>
<dbReference type="PIRSF" id="PIRSF006806">
    <property type="entry name" value="FTHF_cligase"/>
    <property type="match status" value="1"/>
</dbReference>
<keyword evidence="6" id="KW-1185">Reference proteome</keyword>
<dbReference type="Gene3D" id="3.40.50.10420">
    <property type="entry name" value="NagB/RpiA/CoA transferase-like"/>
    <property type="match status" value="1"/>
</dbReference>
<evidence type="ECO:0000256" key="4">
    <source>
        <dbReference type="RuleBase" id="RU361279"/>
    </source>
</evidence>
<dbReference type="GO" id="GO:0030272">
    <property type="term" value="F:5-formyltetrahydrofolate cyclo-ligase activity"/>
    <property type="evidence" value="ECO:0007669"/>
    <property type="project" value="UniProtKB-EC"/>
</dbReference>
<accession>A0ABX2J0D4</accession>
<dbReference type="InterPro" id="IPR002698">
    <property type="entry name" value="FTHF_cligase"/>
</dbReference>
<dbReference type="PANTHER" id="PTHR23407:SF1">
    <property type="entry name" value="5-FORMYLTETRAHYDROFOLATE CYCLO-LIGASE"/>
    <property type="match status" value="1"/>
</dbReference>
<dbReference type="PANTHER" id="PTHR23407">
    <property type="entry name" value="ATPASE INHIBITOR/5-FORMYLTETRAHYDROFOLATE CYCLO-LIGASE"/>
    <property type="match status" value="1"/>
</dbReference>
<protein>
    <recommendedName>
        <fullName evidence="4">5-formyltetrahydrofolate cyclo-ligase</fullName>
        <ecNumber evidence="4">6.3.3.2</ecNumber>
    </recommendedName>
</protein>
<organism evidence="5 6">
    <name type="scientific">Parasulfitobacter algicola</name>
    <dbReference type="NCBI Taxonomy" id="2614809"/>
    <lineage>
        <taxon>Bacteria</taxon>
        <taxon>Pseudomonadati</taxon>
        <taxon>Pseudomonadota</taxon>
        <taxon>Alphaproteobacteria</taxon>
        <taxon>Rhodobacterales</taxon>
        <taxon>Roseobacteraceae</taxon>
        <taxon>Parasulfitobacter</taxon>
    </lineage>
</organism>
<reference evidence="5 6" key="1">
    <citation type="submission" date="2020-06" db="EMBL/GenBank/DDBJ databases">
        <title>Sulfitobacter algicola sp. nov., isolated from green algae.</title>
        <authorList>
            <person name="Wang C."/>
        </authorList>
    </citation>
    <scope>NUCLEOTIDE SEQUENCE [LARGE SCALE GENOMIC DNA]</scope>
    <source>
        <strain evidence="5 6">1151</strain>
    </source>
</reference>
<evidence type="ECO:0000256" key="1">
    <source>
        <dbReference type="ARBA" id="ARBA00010638"/>
    </source>
</evidence>
<keyword evidence="2 4" id="KW-0547">Nucleotide-binding</keyword>
<proteinExistence type="inferred from homology"/>
<keyword evidence="4" id="KW-0479">Metal-binding</keyword>
<name>A0ABX2J0D4_9RHOB</name>
<dbReference type="InterPro" id="IPR024185">
    <property type="entry name" value="FTHF_cligase-like_sf"/>
</dbReference>
<sequence>MSVADEKSALRTQMLQRRDVAKQADAGASAGLLSEVLAGYRGVPVAGYLPINSEINPLPAMSEAVAHGRVGVPVITARDHPLQFRAWHPDGALMPGPFKVMVPVKGDWIEPELLIVPLAAFDRKGGRLGYGGGFYDRTLQNLRTKRATLAIGFAYSIQQVDQIPLEQTDQPLDMIITEKEVITVP</sequence>
<dbReference type="EC" id="6.3.3.2" evidence="4"/>
<comment type="catalytic activity">
    <reaction evidence="4">
        <text>(6S)-5-formyl-5,6,7,8-tetrahydrofolate + ATP = (6R)-5,10-methenyltetrahydrofolate + ADP + phosphate</text>
        <dbReference type="Rhea" id="RHEA:10488"/>
        <dbReference type="ChEBI" id="CHEBI:30616"/>
        <dbReference type="ChEBI" id="CHEBI:43474"/>
        <dbReference type="ChEBI" id="CHEBI:57455"/>
        <dbReference type="ChEBI" id="CHEBI:57457"/>
        <dbReference type="ChEBI" id="CHEBI:456216"/>
        <dbReference type="EC" id="6.3.3.2"/>
    </reaction>
</comment>
<dbReference type="EMBL" id="JABUFE010000013">
    <property type="protein sequence ID" value="NSX56503.1"/>
    <property type="molecule type" value="Genomic_DNA"/>
</dbReference>
<comment type="cofactor">
    <cofactor evidence="4">
        <name>Mg(2+)</name>
        <dbReference type="ChEBI" id="CHEBI:18420"/>
    </cofactor>
</comment>
<evidence type="ECO:0000256" key="2">
    <source>
        <dbReference type="ARBA" id="ARBA00022741"/>
    </source>
</evidence>
<dbReference type="RefSeq" id="WP_174139655.1">
    <property type="nucleotide sequence ID" value="NZ_JABUFE010000013.1"/>
</dbReference>
<dbReference type="NCBIfam" id="TIGR02727">
    <property type="entry name" value="MTHFS_bact"/>
    <property type="match status" value="1"/>
</dbReference>
<evidence type="ECO:0000256" key="3">
    <source>
        <dbReference type="ARBA" id="ARBA00022840"/>
    </source>
</evidence>
<dbReference type="Proteomes" id="UP000777935">
    <property type="component" value="Unassembled WGS sequence"/>
</dbReference>
<evidence type="ECO:0000313" key="6">
    <source>
        <dbReference type="Proteomes" id="UP000777935"/>
    </source>
</evidence>
<dbReference type="SUPFAM" id="SSF100950">
    <property type="entry name" value="NagB/RpiA/CoA transferase-like"/>
    <property type="match status" value="1"/>
</dbReference>
<keyword evidence="4" id="KW-0460">Magnesium</keyword>
<evidence type="ECO:0000313" key="5">
    <source>
        <dbReference type="EMBL" id="NSX56503.1"/>
    </source>
</evidence>
<dbReference type="InterPro" id="IPR037171">
    <property type="entry name" value="NagB/RpiA_transferase-like"/>
</dbReference>
<comment type="caution">
    <text evidence="5">The sequence shown here is derived from an EMBL/GenBank/DDBJ whole genome shotgun (WGS) entry which is preliminary data.</text>
</comment>
<comment type="similarity">
    <text evidence="1 4">Belongs to the 5-formyltetrahydrofolate cyclo-ligase family.</text>
</comment>
<keyword evidence="3 4" id="KW-0067">ATP-binding</keyword>
<gene>
    <name evidence="5" type="ORF">HRQ87_17075</name>
</gene>
<keyword evidence="5" id="KW-0436">Ligase</keyword>